<dbReference type="AlphaFoldDB" id="A0A1C5HGY3"/>
<evidence type="ECO:0000313" key="2">
    <source>
        <dbReference type="EMBL" id="SCG45173.1"/>
    </source>
</evidence>
<organism evidence="2 3">
    <name type="scientific">Micromonospora inositola</name>
    <dbReference type="NCBI Taxonomy" id="47865"/>
    <lineage>
        <taxon>Bacteria</taxon>
        <taxon>Bacillati</taxon>
        <taxon>Actinomycetota</taxon>
        <taxon>Actinomycetes</taxon>
        <taxon>Micromonosporales</taxon>
        <taxon>Micromonosporaceae</taxon>
        <taxon>Micromonospora</taxon>
    </lineage>
</organism>
<feature type="region of interest" description="Disordered" evidence="1">
    <location>
        <begin position="89"/>
        <end position="146"/>
    </location>
</feature>
<feature type="compositionally biased region" description="Low complexity" evidence="1">
    <location>
        <begin position="106"/>
        <end position="124"/>
    </location>
</feature>
<name>A0A1C5HGY3_9ACTN</name>
<evidence type="ECO:0000256" key="1">
    <source>
        <dbReference type="SAM" id="MobiDB-lite"/>
    </source>
</evidence>
<dbReference type="Proteomes" id="UP000198221">
    <property type="component" value="Chromosome I"/>
</dbReference>
<gene>
    <name evidence="2" type="ORF">GA0070613_1309</name>
</gene>
<accession>A0A1C5HGY3</accession>
<proteinExistence type="predicted"/>
<dbReference type="EMBL" id="LT607754">
    <property type="protein sequence ID" value="SCG45173.1"/>
    <property type="molecule type" value="Genomic_DNA"/>
</dbReference>
<keyword evidence="3" id="KW-1185">Reference proteome</keyword>
<reference evidence="3" key="1">
    <citation type="submission" date="2016-06" db="EMBL/GenBank/DDBJ databases">
        <authorList>
            <person name="Varghese N."/>
            <person name="Submissions Spin"/>
        </authorList>
    </citation>
    <scope>NUCLEOTIDE SEQUENCE [LARGE SCALE GENOMIC DNA]</scope>
    <source>
        <strain evidence="3">DSM 43819</strain>
    </source>
</reference>
<protein>
    <submittedName>
        <fullName evidence="2">Uncharacterized protein</fullName>
    </submittedName>
</protein>
<sequence length="146" mass="14297">MVLPVAFAPPLWAATLRTLRKLTRLAVTALVLVAGLGGATASAAPAEAFRPTAEPGQVAAFQVAPVSFVGPATADRSAGAAVEWVAAPSGASAAERITGTPGGRPAGAAPERPARRSAALSPAPASGPAPVDPGRDAVGRRGPPRG</sequence>
<evidence type="ECO:0000313" key="3">
    <source>
        <dbReference type="Proteomes" id="UP000198221"/>
    </source>
</evidence>